<dbReference type="RefSeq" id="XP_016638103.1">
    <property type="nucleotide sequence ID" value="XM_016771193.1"/>
</dbReference>
<dbReference type="Proteomes" id="UP000053411">
    <property type="component" value="Unassembled WGS sequence"/>
</dbReference>
<reference evidence="1 2" key="1">
    <citation type="submission" date="2015-01" db="EMBL/GenBank/DDBJ databases">
        <title>The Genome Sequence of Fonsecaea multimorphosa CBS 102226.</title>
        <authorList>
            <consortium name="The Broad Institute Genomics Platform"/>
            <person name="Cuomo C."/>
            <person name="de Hoog S."/>
            <person name="Gorbushina A."/>
            <person name="Stielow B."/>
            <person name="Teixiera M."/>
            <person name="Abouelleil A."/>
            <person name="Chapman S.B."/>
            <person name="Priest M."/>
            <person name="Young S.K."/>
            <person name="Wortman J."/>
            <person name="Nusbaum C."/>
            <person name="Birren B."/>
        </authorList>
    </citation>
    <scope>NUCLEOTIDE SEQUENCE [LARGE SCALE GENOMIC DNA]</scope>
    <source>
        <strain evidence="1 2">CBS 102226</strain>
    </source>
</reference>
<sequence length="85" mass="9899">MGALKQSSWRLRDLFLELLILRLQPQSQFLELILGLRKSLEIRRLGAVLKHTIWQIDQEFFTDRHNTMVGDALDVFLVLAAWPAP</sequence>
<dbReference type="GeneID" id="27706419"/>
<organism evidence="1 2">
    <name type="scientific">Fonsecaea multimorphosa CBS 102226</name>
    <dbReference type="NCBI Taxonomy" id="1442371"/>
    <lineage>
        <taxon>Eukaryota</taxon>
        <taxon>Fungi</taxon>
        <taxon>Dikarya</taxon>
        <taxon>Ascomycota</taxon>
        <taxon>Pezizomycotina</taxon>
        <taxon>Eurotiomycetes</taxon>
        <taxon>Chaetothyriomycetidae</taxon>
        <taxon>Chaetothyriales</taxon>
        <taxon>Herpotrichiellaceae</taxon>
        <taxon>Fonsecaea</taxon>
    </lineage>
</organism>
<evidence type="ECO:0000313" key="2">
    <source>
        <dbReference type="Proteomes" id="UP000053411"/>
    </source>
</evidence>
<name>A0A0D2HQ28_9EURO</name>
<accession>A0A0D2HQ28</accession>
<dbReference type="EMBL" id="KN848062">
    <property type="protein sequence ID" value="KIY03981.1"/>
    <property type="molecule type" value="Genomic_DNA"/>
</dbReference>
<gene>
    <name evidence="1" type="ORF">Z520_00673</name>
</gene>
<dbReference type="AlphaFoldDB" id="A0A0D2HQ28"/>
<evidence type="ECO:0000313" key="1">
    <source>
        <dbReference type="EMBL" id="KIY03981.1"/>
    </source>
</evidence>
<proteinExistence type="predicted"/>
<protein>
    <submittedName>
        <fullName evidence="1">Uncharacterized protein</fullName>
    </submittedName>
</protein>
<keyword evidence="2" id="KW-1185">Reference proteome</keyword>
<dbReference type="VEuPathDB" id="FungiDB:Z520_00673"/>